<evidence type="ECO:0000313" key="4">
    <source>
        <dbReference type="Proteomes" id="UP001170717"/>
    </source>
</evidence>
<dbReference type="InterPro" id="IPR021250">
    <property type="entry name" value="DUF2789"/>
</dbReference>
<dbReference type="AlphaFoldDB" id="A0AAW7YXM7"/>
<dbReference type="EMBL" id="CP013926">
    <property type="protein sequence ID" value="AMJ74735.1"/>
    <property type="molecule type" value="Genomic_DNA"/>
</dbReference>
<evidence type="ECO:0000313" key="2">
    <source>
        <dbReference type="EMBL" id="MDO6577129.1"/>
    </source>
</evidence>
<dbReference type="Proteomes" id="UP000056750">
    <property type="component" value="Chromosome"/>
</dbReference>
<dbReference type="Pfam" id="PF10982">
    <property type="entry name" value="DUF2789"/>
    <property type="match status" value="1"/>
</dbReference>
<dbReference type="Gene3D" id="1.10.10.1130">
    <property type="entry name" value="Uncharacterised protein PF10982, DUF2789"/>
    <property type="match status" value="1"/>
</dbReference>
<gene>
    <name evidence="1" type="ORF">AVL57_12660</name>
    <name evidence="2" type="ORF">Q4527_06980</name>
</gene>
<evidence type="ECO:0000313" key="1">
    <source>
        <dbReference type="EMBL" id="AMJ74735.1"/>
    </source>
</evidence>
<evidence type="ECO:0000313" key="3">
    <source>
        <dbReference type="Proteomes" id="UP000056750"/>
    </source>
</evidence>
<name>A0AAW7YXM7_9ALTE</name>
<protein>
    <submittedName>
        <fullName evidence="2">DUF2789 domain-containing protein</fullName>
    </submittedName>
</protein>
<dbReference type="Proteomes" id="UP001170717">
    <property type="component" value="Unassembled WGS sequence"/>
</dbReference>
<proteinExistence type="predicted"/>
<dbReference type="RefSeq" id="WP_057791262.1">
    <property type="nucleotide sequence ID" value="NZ_CANLMS010000007.1"/>
</dbReference>
<dbReference type="GeneID" id="83258596"/>
<dbReference type="KEGG" id="asq:AVL57_12660"/>
<keyword evidence="3" id="KW-1185">Reference proteome</keyword>
<dbReference type="InterPro" id="IPR038086">
    <property type="entry name" value="DUF2789_sf"/>
</dbReference>
<accession>A0AAW7YXM7</accession>
<sequence length="76" mass="8672">MFTEQPTMSSLFEQLGLDSSDEAIDSFIETHKGLNKSQHIFQAPFWSESQAAFLKTAIEDDADWAEIIDQLNVRLH</sequence>
<reference evidence="2" key="2">
    <citation type="submission" date="2023-07" db="EMBL/GenBank/DDBJ databases">
        <title>Genome content predicts the carbon catabolic preferences of heterotrophic bacteria.</title>
        <authorList>
            <person name="Gralka M."/>
        </authorList>
    </citation>
    <scope>NUCLEOTIDE SEQUENCE</scope>
    <source>
        <strain evidence="2">F2M12</strain>
    </source>
</reference>
<reference evidence="1 3" key="1">
    <citation type="submission" date="2015-12" db="EMBL/GenBank/DDBJ databases">
        <title>Intraspecies pangenome expansion in the marine bacterium Alteromonas.</title>
        <authorList>
            <person name="Lopez-Perez M."/>
            <person name="Rodriguez-Valera F."/>
        </authorList>
    </citation>
    <scope>NUCLEOTIDE SEQUENCE [LARGE SCALE GENOMIC DNA]</scope>
    <source>
        <strain evidence="1 3">LMG 21861</strain>
    </source>
</reference>
<dbReference type="EMBL" id="JAUOQI010000004">
    <property type="protein sequence ID" value="MDO6577129.1"/>
    <property type="molecule type" value="Genomic_DNA"/>
</dbReference>
<organism evidence="2 4">
    <name type="scientific">Alteromonas stellipolaris</name>
    <dbReference type="NCBI Taxonomy" id="233316"/>
    <lineage>
        <taxon>Bacteria</taxon>
        <taxon>Pseudomonadati</taxon>
        <taxon>Pseudomonadota</taxon>
        <taxon>Gammaproteobacteria</taxon>
        <taxon>Alteromonadales</taxon>
        <taxon>Alteromonadaceae</taxon>
        <taxon>Alteromonas/Salinimonas group</taxon>
        <taxon>Alteromonas</taxon>
    </lineage>
</organism>